<proteinExistence type="predicted"/>
<protein>
    <submittedName>
        <fullName evidence="2">Uncharacterized protein</fullName>
    </submittedName>
</protein>
<evidence type="ECO:0000313" key="3">
    <source>
        <dbReference type="Proteomes" id="UP000217790"/>
    </source>
</evidence>
<dbReference type="EMBL" id="KZ293645">
    <property type="protein sequence ID" value="PBL02695.1"/>
    <property type="molecule type" value="Genomic_DNA"/>
</dbReference>
<evidence type="ECO:0000256" key="1">
    <source>
        <dbReference type="SAM" id="Phobius"/>
    </source>
</evidence>
<sequence>MSTWRDISMIKPTIENLCQRYDAPCLFRLLLLLLCTFGDSAVLHLWAGIRRDSITRSLNFQVCFGGAITSFPFSYKSNLNPESIITEDLFVSLSIRDAG</sequence>
<keyword evidence="1" id="KW-0812">Transmembrane</keyword>
<accession>A0A2H3E966</accession>
<gene>
    <name evidence="2" type="ORF">ARMGADRAFT_267796</name>
</gene>
<keyword evidence="1" id="KW-0472">Membrane</keyword>
<dbReference type="Proteomes" id="UP000217790">
    <property type="component" value="Unassembled WGS sequence"/>
</dbReference>
<keyword evidence="1" id="KW-1133">Transmembrane helix</keyword>
<dbReference type="InParanoid" id="A0A2H3E966"/>
<name>A0A2H3E966_ARMGA</name>
<dbReference type="AlphaFoldDB" id="A0A2H3E966"/>
<feature type="transmembrane region" description="Helical" evidence="1">
    <location>
        <begin position="26"/>
        <end position="47"/>
    </location>
</feature>
<evidence type="ECO:0000313" key="2">
    <source>
        <dbReference type="EMBL" id="PBL02695.1"/>
    </source>
</evidence>
<reference evidence="3" key="1">
    <citation type="journal article" date="2017" name="Nat. Ecol. Evol.">
        <title>Genome expansion and lineage-specific genetic innovations in the forest pathogenic fungi Armillaria.</title>
        <authorList>
            <person name="Sipos G."/>
            <person name="Prasanna A.N."/>
            <person name="Walter M.C."/>
            <person name="O'Connor E."/>
            <person name="Balint B."/>
            <person name="Krizsan K."/>
            <person name="Kiss B."/>
            <person name="Hess J."/>
            <person name="Varga T."/>
            <person name="Slot J."/>
            <person name="Riley R."/>
            <person name="Boka B."/>
            <person name="Rigling D."/>
            <person name="Barry K."/>
            <person name="Lee J."/>
            <person name="Mihaltcheva S."/>
            <person name="LaButti K."/>
            <person name="Lipzen A."/>
            <person name="Waldron R."/>
            <person name="Moloney N.M."/>
            <person name="Sperisen C."/>
            <person name="Kredics L."/>
            <person name="Vagvoelgyi C."/>
            <person name="Patrignani A."/>
            <person name="Fitzpatrick D."/>
            <person name="Nagy I."/>
            <person name="Doyle S."/>
            <person name="Anderson J.B."/>
            <person name="Grigoriev I.V."/>
            <person name="Gueldener U."/>
            <person name="Muensterkoetter M."/>
            <person name="Nagy L.G."/>
        </authorList>
    </citation>
    <scope>NUCLEOTIDE SEQUENCE [LARGE SCALE GENOMIC DNA]</scope>
    <source>
        <strain evidence="3">Ar21-2</strain>
    </source>
</reference>
<organism evidence="2 3">
    <name type="scientific">Armillaria gallica</name>
    <name type="common">Bulbous honey fungus</name>
    <name type="synonym">Armillaria bulbosa</name>
    <dbReference type="NCBI Taxonomy" id="47427"/>
    <lineage>
        <taxon>Eukaryota</taxon>
        <taxon>Fungi</taxon>
        <taxon>Dikarya</taxon>
        <taxon>Basidiomycota</taxon>
        <taxon>Agaricomycotina</taxon>
        <taxon>Agaricomycetes</taxon>
        <taxon>Agaricomycetidae</taxon>
        <taxon>Agaricales</taxon>
        <taxon>Marasmiineae</taxon>
        <taxon>Physalacriaceae</taxon>
        <taxon>Armillaria</taxon>
    </lineage>
</organism>
<keyword evidence="3" id="KW-1185">Reference proteome</keyword>